<dbReference type="EMBL" id="SORE01000008">
    <property type="protein sequence ID" value="TDY50956.1"/>
    <property type="molecule type" value="Genomic_DNA"/>
</dbReference>
<evidence type="ECO:0000313" key="2">
    <source>
        <dbReference type="Proteomes" id="UP000295509"/>
    </source>
</evidence>
<gene>
    <name evidence="1" type="ORF">BX592_108193</name>
</gene>
<accession>A0A4R8LW85</accession>
<dbReference type="Proteomes" id="UP000295509">
    <property type="component" value="Unassembled WGS sequence"/>
</dbReference>
<name>A0A4R8LW85_9BURK</name>
<dbReference type="RefSeq" id="WP_134192181.1">
    <property type="nucleotide sequence ID" value="NZ_JBHLUW010000003.1"/>
</dbReference>
<dbReference type="AlphaFoldDB" id="A0A4R8LW85"/>
<reference evidence="1 2" key="1">
    <citation type="submission" date="2019-03" db="EMBL/GenBank/DDBJ databases">
        <title>Genomic Encyclopedia of Type Strains, Phase III (KMG-III): the genomes of soil and plant-associated and newly described type strains.</title>
        <authorList>
            <person name="Whitman W."/>
        </authorList>
    </citation>
    <scope>NUCLEOTIDE SEQUENCE [LARGE SCALE GENOMIC DNA]</scope>
    <source>
        <strain evidence="1 2">LMG 29544</strain>
    </source>
</reference>
<proteinExistence type="predicted"/>
<sequence length="85" mass="8818">MSNANSACALSTVTAQPALTAGASGELPIFDEPDALLELARDAGMLVLLDAQIGREKYQSVVGSLASLRRFAASVGNRPRECDPA</sequence>
<organism evidence="1 2">
    <name type="scientific">Paraburkholderia rhizosphaerae</name>
    <dbReference type="NCBI Taxonomy" id="480658"/>
    <lineage>
        <taxon>Bacteria</taxon>
        <taxon>Pseudomonadati</taxon>
        <taxon>Pseudomonadota</taxon>
        <taxon>Betaproteobacteria</taxon>
        <taxon>Burkholderiales</taxon>
        <taxon>Burkholderiaceae</taxon>
        <taxon>Paraburkholderia</taxon>
    </lineage>
</organism>
<keyword evidence="2" id="KW-1185">Reference proteome</keyword>
<dbReference type="OrthoDB" id="9134529at2"/>
<comment type="caution">
    <text evidence="1">The sequence shown here is derived from an EMBL/GenBank/DDBJ whole genome shotgun (WGS) entry which is preliminary data.</text>
</comment>
<protein>
    <submittedName>
        <fullName evidence="1">Uncharacterized protein</fullName>
    </submittedName>
</protein>
<evidence type="ECO:0000313" key="1">
    <source>
        <dbReference type="EMBL" id="TDY50956.1"/>
    </source>
</evidence>